<organism evidence="1 2">
    <name type="scientific">Streptomyces qinzhouensis</name>
    <dbReference type="NCBI Taxonomy" id="2599401"/>
    <lineage>
        <taxon>Bacteria</taxon>
        <taxon>Bacillati</taxon>
        <taxon>Actinomycetota</taxon>
        <taxon>Actinomycetes</taxon>
        <taxon>Kitasatosporales</taxon>
        <taxon>Streptomycetaceae</taxon>
        <taxon>Streptomyces</taxon>
    </lineage>
</organism>
<dbReference type="RefSeq" id="WP_146481233.1">
    <property type="nucleotide sequence ID" value="NZ_CP042266.1"/>
</dbReference>
<gene>
    <name evidence="1" type="ORF">FQU76_16955</name>
</gene>
<evidence type="ECO:0000313" key="1">
    <source>
        <dbReference type="EMBL" id="QDY77911.1"/>
    </source>
</evidence>
<name>A0A5B8JD82_9ACTN</name>
<protein>
    <submittedName>
        <fullName evidence="1">Uncharacterized protein</fullName>
    </submittedName>
</protein>
<evidence type="ECO:0000313" key="2">
    <source>
        <dbReference type="Proteomes" id="UP000320580"/>
    </source>
</evidence>
<accession>A0A5B8JD82</accession>
<dbReference type="Proteomes" id="UP000320580">
    <property type="component" value="Chromosome"/>
</dbReference>
<dbReference type="KEGG" id="sqz:FQU76_16955"/>
<reference evidence="1 2" key="1">
    <citation type="submission" date="2019-07" db="EMBL/GenBank/DDBJ databases">
        <authorList>
            <person name="Zhu P."/>
        </authorList>
    </citation>
    <scope>NUCLEOTIDE SEQUENCE [LARGE SCALE GENOMIC DNA]</scope>
    <source>
        <strain evidence="1 2">SSL-25</strain>
    </source>
</reference>
<dbReference type="AlphaFoldDB" id="A0A5B8JD82"/>
<proteinExistence type="predicted"/>
<sequence>MFDLIVRVIEWVRFFLVPLDLVPVPQPPVRMDPWRRPWTSPTQDEAQAILRAREEATRKKRKLYYLPPGVFLPLPGARR</sequence>
<dbReference type="EMBL" id="CP042266">
    <property type="protein sequence ID" value="QDY77911.1"/>
    <property type="molecule type" value="Genomic_DNA"/>
</dbReference>
<keyword evidence="2" id="KW-1185">Reference proteome</keyword>